<reference evidence="1 2" key="1">
    <citation type="submission" date="2020-01" db="EMBL/GenBank/DDBJ databases">
        <authorList>
            <person name="Gupta K D."/>
        </authorList>
    </citation>
    <scope>NUCLEOTIDE SEQUENCE [LARGE SCALE GENOMIC DNA]</scope>
</reference>
<organism evidence="1 2">
    <name type="scientific">Cyclocybe aegerita</name>
    <name type="common">Black poplar mushroom</name>
    <name type="synonym">Agrocybe aegerita</name>
    <dbReference type="NCBI Taxonomy" id="1973307"/>
    <lineage>
        <taxon>Eukaryota</taxon>
        <taxon>Fungi</taxon>
        <taxon>Dikarya</taxon>
        <taxon>Basidiomycota</taxon>
        <taxon>Agaricomycotina</taxon>
        <taxon>Agaricomycetes</taxon>
        <taxon>Agaricomycetidae</taxon>
        <taxon>Agaricales</taxon>
        <taxon>Agaricineae</taxon>
        <taxon>Bolbitiaceae</taxon>
        <taxon>Cyclocybe</taxon>
    </lineage>
</organism>
<dbReference type="Proteomes" id="UP000467700">
    <property type="component" value="Unassembled WGS sequence"/>
</dbReference>
<comment type="caution">
    <text evidence="1">The sequence shown here is derived from an EMBL/GenBank/DDBJ whole genome shotgun (WGS) entry which is preliminary data.</text>
</comment>
<evidence type="ECO:0000313" key="1">
    <source>
        <dbReference type="EMBL" id="CAA7269562.1"/>
    </source>
</evidence>
<protein>
    <submittedName>
        <fullName evidence="1">Uncharacterized protein</fullName>
    </submittedName>
</protein>
<name>A0A8S0X7B1_CYCAE</name>
<sequence>MTVIGIALYSQKPNSSNKLQTLCWALVLHPKRFHPSDHDVRIHFVKLTPTSSPYARATAWTLRHHTARLTDPRLGLGTLLGVLHVATIPNELPMVNTYLRAFPPTSNLDGRSRRVIKGWSTAAWVVYVLTSMAARDMVQLPCAIQEVYDHAMDRIGVLEGVRAAALESSSSGSGSDDDIRRVWGGGGVGVPVVRL</sequence>
<dbReference type="AlphaFoldDB" id="A0A8S0X7B1"/>
<proteinExistence type="predicted"/>
<gene>
    <name evidence="1" type="ORF">AAE3_LOCUS11860</name>
</gene>
<dbReference type="EMBL" id="CACVBS010000079">
    <property type="protein sequence ID" value="CAA7269562.1"/>
    <property type="molecule type" value="Genomic_DNA"/>
</dbReference>
<evidence type="ECO:0000313" key="2">
    <source>
        <dbReference type="Proteomes" id="UP000467700"/>
    </source>
</evidence>
<accession>A0A8S0X7B1</accession>
<keyword evidence="2" id="KW-1185">Reference proteome</keyword>